<feature type="region of interest" description="Disordered" evidence="6">
    <location>
        <begin position="95"/>
        <end position="117"/>
    </location>
</feature>
<dbReference type="SMART" id="SM00868">
    <property type="entry name" value="zf-AD"/>
    <property type="match status" value="1"/>
</dbReference>
<keyword evidence="3 5" id="KW-0862">Zinc</keyword>
<dbReference type="PROSITE" id="PS51915">
    <property type="entry name" value="ZAD"/>
    <property type="match status" value="1"/>
</dbReference>
<evidence type="ECO:0000256" key="6">
    <source>
        <dbReference type="SAM" id="MobiDB-lite"/>
    </source>
</evidence>
<dbReference type="InterPro" id="IPR006612">
    <property type="entry name" value="THAP_Znf"/>
</dbReference>
<keyword evidence="1 5" id="KW-0479">Metal-binding</keyword>
<proteinExistence type="predicted"/>
<dbReference type="AlphaFoldDB" id="A0A9P0CEH5"/>
<dbReference type="PANTHER" id="PTHR39942:SF1">
    <property type="entry name" value="BCDNA.LD26519-RELATED"/>
    <property type="match status" value="1"/>
</dbReference>
<dbReference type="GO" id="GO:0005634">
    <property type="term" value="C:nucleus"/>
    <property type="evidence" value="ECO:0007669"/>
    <property type="project" value="InterPro"/>
</dbReference>
<evidence type="ECO:0000256" key="5">
    <source>
        <dbReference type="PROSITE-ProRule" id="PRU01263"/>
    </source>
</evidence>
<feature type="region of interest" description="Disordered" evidence="6">
    <location>
        <begin position="211"/>
        <end position="235"/>
    </location>
</feature>
<dbReference type="EMBL" id="OV651822">
    <property type="protein sequence ID" value="CAH1100634.1"/>
    <property type="molecule type" value="Genomic_DNA"/>
</dbReference>
<dbReference type="Gene3D" id="3.40.1800.20">
    <property type="match status" value="1"/>
</dbReference>
<keyword evidence="2 5" id="KW-0863">Zinc-finger</keyword>
<feature type="region of interest" description="Disordered" evidence="6">
    <location>
        <begin position="265"/>
        <end position="285"/>
    </location>
</feature>
<dbReference type="SUPFAM" id="SSF57716">
    <property type="entry name" value="Glucocorticoid receptor-like (DNA-binding domain)"/>
    <property type="match status" value="2"/>
</dbReference>
<accession>A0A9P0CEH5</accession>
<keyword evidence="4" id="KW-0238">DNA-binding</keyword>
<evidence type="ECO:0000259" key="7">
    <source>
        <dbReference type="PROSITE" id="PS51915"/>
    </source>
</evidence>
<feature type="compositionally biased region" description="Acidic residues" evidence="6">
    <location>
        <begin position="897"/>
        <end position="912"/>
    </location>
</feature>
<evidence type="ECO:0000256" key="1">
    <source>
        <dbReference type="ARBA" id="ARBA00022723"/>
    </source>
</evidence>
<organism evidence="8 9">
    <name type="scientific">Psylliodes chrysocephalus</name>
    <dbReference type="NCBI Taxonomy" id="3402493"/>
    <lineage>
        <taxon>Eukaryota</taxon>
        <taxon>Metazoa</taxon>
        <taxon>Ecdysozoa</taxon>
        <taxon>Arthropoda</taxon>
        <taxon>Hexapoda</taxon>
        <taxon>Insecta</taxon>
        <taxon>Pterygota</taxon>
        <taxon>Neoptera</taxon>
        <taxon>Endopterygota</taxon>
        <taxon>Coleoptera</taxon>
        <taxon>Polyphaga</taxon>
        <taxon>Cucujiformia</taxon>
        <taxon>Chrysomeloidea</taxon>
        <taxon>Chrysomelidae</taxon>
        <taxon>Galerucinae</taxon>
        <taxon>Alticini</taxon>
        <taxon>Psylliodes</taxon>
    </lineage>
</organism>
<feature type="binding site" evidence="5">
    <location>
        <position position="126"/>
    </location>
    <ligand>
        <name>Zn(2+)</name>
        <dbReference type="ChEBI" id="CHEBI:29105"/>
    </ligand>
</feature>
<dbReference type="Pfam" id="PF07776">
    <property type="entry name" value="zf-AD"/>
    <property type="match status" value="1"/>
</dbReference>
<feature type="compositionally biased region" description="Low complexity" evidence="6">
    <location>
        <begin position="270"/>
        <end position="280"/>
    </location>
</feature>
<evidence type="ECO:0000256" key="3">
    <source>
        <dbReference type="ARBA" id="ARBA00022833"/>
    </source>
</evidence>
<evidence type="ECO:0000313" key="9">
    <source>
        <dbReference type="Proteomes" id="UP001153636"/>
    </source>
</evidence>
<keyword evidence="9" id="KW-1185">Reference proteome</keyword>
<dbReference type="InterPro" id="IPR012934">
    <property type="entry name" value="Znf_AD"/>
</dbReference>
<dbReference type="PANTHER" id="PTHR39942">
    <property type="entry name" value="BCDNA.LD26519-RELATED"/>
    <property type="match status" value="1"/>
</dbReference>
<feature type="binding site" evidence="5">
    <location>
        <position position="177"/>
    </location>
    <ligand>
        <name>Zn(2+)</name>
        <dbReference type="ChEBI" id="CHEBI:29105"/>
    </ligand>
</feature>
<feature type="compositionally biased region" description="Basic and acidic residues" evidence="6">
    <location>
        <begin position="216"/>
        <end position="235"/>
    </location>
</feature>
<evidence type="ECO:0000313" key="8">
    <source>
        <dbReference type="EMBL" id="CAH1100634.1"/>
    </source>
</evidence>
<dbReference type="OrthoDB" id="90756at2759"/>
<name>A0A9P0CEH5_9CUCU</name>
<feature type="region of interest" description="Disordered" evidence="6">
    <location>
        <begin position="897"/>
        <end position="916"/>
    </location>
</feature>
<dbReference type="Pfam" id="PF05485">
    <property type="entry name" value="THAP"/>
    <property type="match status" value="1"/>
</dbReference>
<gene>
    <name evidence="8" type="ORF">PSYICH_LOCUS1825</name>
</gene>
<reference evidence="8" key="1">
    <citation type="submission" date="2022-01" db="EMBL/GenBank/DDBJ databases">
        <authorList>
            <person name="King R."/>
        </authorList>
    </citation>
    <scope>NUCLEOTIDE SEQUENCE</scope>
</reference>
<dbReference type="GO" id="GO:0008270">
    <property type="term" value="F:zinc ion binding"/>
    <property type="evidence" value="ECO:0007669"/>
    <property type="project" value="UniProtKB-UniRule"/>
</dbReference>
<sequence>MSSKCFVPSCKNNVGIAFPEDPEIKEKWLDILGIPHLQPKPSSFVCLDHFQDDEDLDEIPNTESGKISSNLKQVTTKTNPDQIVIEGKIVKIGSIETEKPESHGDEEADDPDQSQENVSSEHTEICRLCMEQKEDTKNIFVEEIEDSIPIVFAILACIHPIEISYEDNLSKNICIDCLNILQVCFKFRSVCLKNDKIQKQSLRTQASPIIKKQKRKGEETTEQVKKKTKSADHEDKYDELEAINEFLVKKDGKEMIKTEDTKNMHDDKISQNNNSQNESMNRMEEELRKVLEGSLSEEHASADNIIIHIENDDDDDDYSADDTEETLSNIDLPVGIGDSQKTTKSKRAVLHEDYSLDKPENIRSKEANVNSGKGFKSNIGVFEGTPITYFYDVQFCEVDDYLFEYRIAKQTQRNMRCLLPSCSATAVQSRLEKYEYSNEVTVLTPHNHKCPDESEQKKQMFFYVMKRKMHSDKTLKFKNVYDDVCQKDPEIKQLIPLRNVINEICRHQFNHKLIPITSFDILCNHIEDDAYQKFQFTLEGAQFYQEKFTAEDNAKAIVFANLDTIEEMSDSELMYIDASFKIESGESFAYQLVTVLVWIEESYYPIMFALVNYKTQEIYKKIFEFLHDTLAPRLRPDEIVTEYESNLYYALGEIYVDSSIGGSAFYYTQNIYKKICYLDLAKDLETNTYFRNVYHMLLMLPLLPVNTILDGFQNIQAQATQMGITHLTKDLFEHMESEWLNKVTPDLFCVHRLENRINENVIAPFKKLRDYIMLSKGKRNVPDIMVVIEKLIELEQFLHVTYTSGNKKSFARDLSSAQKKNVLRAWQFIETHPKININNFFSRVLGYIKCMENQLWIWGFYRYKGEVTDELINASNFSIISSDLEPGADMVEVAEMSEEAQEETENEEEIEKTDDPTQIVMDAVIDENGGFVLKPRKKPNSKTYNVTYK</sequence>
<feature type="compositionally biased region" description="Basic and acidic residues" evidence="6">
    <location>
        <begin position="96"/>
        <end position="105"/>
    </location>
</feature>
<evidence type="ECO:0000256" key="4">
    <source>
        <dbReference type="ARBA" id="ARBA00023125"/>
    </source>
</evidence>
<protein>
    <recommendedName>
        <fullName evidence="7">ZAD domain-containing protein</fullName>
    </recommendedName>
</protein>
<evidence type="ECO:0000256" key="2">
    <source>
        <dbReference type="ARBA" id="ARBA00022771"/>
    </source>
</evidence>
<feature type="binding site" evidence="5">
    <location>
        <position position="129"/>
    </location>
    <ligand>
        <name>Zn(2+)</name>
        <dbReference type="ChEBI" id="CHEBI:29105"/>
    </ligand>
</feature>
<dbReference type="SMART" id="SM00980">
    <property type="entry name" value="THAP"/>
    <property type="match status" value="1"/>
</dbReference>
<dbReference type="GO" id="GO:0003677">
    <property type="term" value="F:DNA binding"/>
    <property type="evidence" value="ECO:0007669"/>
    <property type="project" value="UniProtKB-KW"/>
</dbReference>
<feature type="binding site" evidence="5">
    <location>
        <position position="174"/>
    </location>
    <ligand>
        <name>Zn(2+)</name>
        <dbReference type="ChEBI" id="CHEBI:29105"/>
    </ligand>
</feature>
<dbReference type="Proteomes" id="UP001153636">
    <property type="component" value="Chromosome 10"/>
</dbReference>
<feature type="domain" description="ZAD" evidence="7">
    <location>
        <begin position="124"/>
        <end position="201"/>
    </location>
</feature>